<feature type="domain" description="HTH cro/C1-type" evidence="1">
    <location>
        <begin position="6"/>
        <end position="65"/>
    </location>
</feature>
<evidence type="ECO:0000259" key="1">
    <source>
        <dbReference type="PROSITE" id="PS50943"/>
    </source>
</evidence>
<name>A0A0R1UG41_9LACO</name>
<reference evidence="2 3" key="1">
    <citation type="journal article" date="2015" name="Genome Announc.">
        <title>Expanding the biotechnology potential of lactobacilli through comparative genomics of 213 strains and associated genera.</title>
        <authorList>
            <person name="Sun Z."/>
            <person name="Harris H.M."/>
            <person name="McCann A."/>
            <person name="Guo C."/>
            <person name="Argimon S."/>
            <person name="Zhang W."/>
            <person name="Yang X."/>
            <person name="Jeffery I.B."/>
            <person name="Cooney J.C."/>
            <person name="Kagawa T.F."/>
            <person name="Liu W."/>
            <person name="Song Y."/>
            <person name="Salvetti E."/>
            <person name="Wrobel A."/>
            <person name="Rasinkangas P."/>
            <person name="Parkhill J."/>
            <person name="Rea M.C."/>
            <person name="O'Sullivan O."/>
            <person name="Ritari J."/>
            <person name="Douillard F.P."/>
            <person name="Paul Ross R."/>
            <person name="Yang R."/>
            <person name="Briner A.E."/>
            <person name="Felis G.E."/>
            <person name="de Vos W.M."/>
            <person name="Barrangou R."/>
            <person name="Klaenhammer T.R."/>
            <person name="Caufield P.W."/>
            <person name="Cui Y."/>
            <person name="Zhang H."/>
            <person name="O'Toole P.W."/>
        </authorList>
    </citation>
    <scope>NUCLEOTIDE SEQUENCE [LARGE SCALE GENOMIC DNA]</scope>
    <source>
        <strain evidence="2 3">DSM 15946</strain>
    </source>
</reference>
<sequence length="231" mass="26798">MVKNRIRELREENNLTLKGLSDGLKSKGHPLSASSLIKYERGERNPSLETWENLAKFFNVPVSYLQGQGPSVEKAKSQIISILHNRYFEGWGMMVDEVDGFLKATNTKETPFDFYGDDETDYELTDKIKVFWNSHFAFIFNYPEIIDICVNFDLYSEDEIAERIQNVIRTEWLKQLPKSNAWKIFNAKYSDQLVKAEISLNLAVRLGTKSDVKNAITNYEKILNNLKRDLI</sequence>
<evidence type="ECO:0000313" key="3">
    <source>
        <dbReference type="Proteomes" id="UP000050816"/>
    </source>
</evidence>
<protein>
    <submittedName>
        <fullName evidence="2">Transcriptional regulator</fullName>
    </submittedName>
</protein>
<dbReference type="Proteomes" id="UP000050816">
    <property type="component" value="Unassembled WGS sequence"/>
</dbReference>
<dbReference type="EMBL" id="AZFK01000038">
    <property type="protein sequence ID" value="KRL89992.1"/>
    <property type="molecule type" value="Genomic_DNA"/>
</dbReference>
<dbReference type="InterPro" id="IPR010982">
    <property type="entry name" value="Lambda_DNA-bd_dom_sf"/>
</dbReference>
<dbReference type="SUPFAM" id="SSF47413">
    <property type="entry name" value="lambda repressor-like DNA-binding domains"/>
    <property type="match status" value="1"/>
</dbReference>
<evidence type="ECO:0000313" key="2">
    <source>
        <dbReference type="EMBL" id="KRL89992.1"/>
    </source>
</evidence>
<dbReference type="GO" id="GO:0003677">
    <property type="term" value="F:DNA binding"/>
    <property type="evidence" value="ECO:0007669"/>
    <property type="project" value="InterPro"/>
</dbReference>
<comment type="caution">
    <text evidence="2">The sequence shown here is derived from an EMBL/GenBank/DDBJ whole genome shotgun (WGS) entry which is preliminary data.</text>
</comment>
<dbReference type="RefSeq" id="WP_056954633.1">
    <property type="nucleotide sequence ID" value="NZ_AZFK01000038.1"/>
</dbReference>
<dbReference type="Gene3D" id="1.10.260.40">
    <property type="entry name" value="lambda repressor-like DNA-binding domains"/>
    <property type="match status" value="1"/>
</dbReference>
<dbReference type="InterPro" id="IPR001387">
    <property type="entry name" value="Cro/C1-type_HTH"/>
</dbReference>
<dbReference type="AlphaFoldDB" id="A0A0R1UG41"/>
<dbReference type="CDD" id="cd00093">
    <property type="entry name" value="HTH_XRE"/>
    <property type="match status" value="1"/>
</dbReference>
<dbReference type="SMART" id="SM00530">
    <property type="entry name" value="HTH_XRE"/>
    <property type="match status" value="1"/>
</dbReference>
<gene>
    <name evidence="2" type="ORF">FC43_GL001440</name>
</gene>
<dbReference type="PROSITE" id="PS50943">
    <property type="entry name" value="HTH_CROC1"/>
    <property type="match status" value="1"/>
</dbReference>
<organism evidence="2 3">
    <name type="scientific">Limosilactobacillus ingluviei DSM 15946</name>
    <dbReference type="NCBI Taxonomy" id="1423760"/>
    <lineage>
        <taxon>Bacteria</taxon>
        <taxon>Bacillati</taxon>
        <taxon>Bacillota</taxon>
        <taxon>Bacilli</taxon>
        <taxon>Lactobacillales</taxon>
        <taxon>Lactobacillaceae</taxon>
        <taxon>Limosilactobacillus</taxon>
    </lineage>
</organism>
<dbReference type="Pfam" id="PF01381">
    <property type="entry name" value="HTH_3"/>
    <property type="match status" value="1"/>
</dbReference>
<proteinExistence type="predicted"/>
<accession>A0A0R1UG41</accession>
<dbReference type="PATRIC" id="fig|1423760.3.peg.1512"/>